<evidence type="ECO:0000256" key="2">
    <source>
        <dbReference type="ARBA" id="ARBA00001946"/>
    </source>
</evidence>
<accession>A0A4R6Z2K6</accession>
<evidence type="ECO:0000256" key="8">
    <source>
        <dbReference type="ARBA" id="ARBA00022741"/>
    </source>
</evidence>
<feature type="binding site" evidence="14">
    <location>
        <position position="215"/>
    </location>
    <ligand>
        <name>Mg(2+)</name>
        <dbReference type="ChEBI" id="CHEBI:18420"/>
    </ligand>
</feature>
<keyword evidence="11 14" id="KW-0460">Magnesium</keyword>
<sequence>MGTASLNAAMDRLTARQLFDSLCERLSLRWTAGSQGNGRTLDPGDHHARRPSMVGYLNVIYPNKVQIIGTEELNYLDGLDSRQRWESVQKIINYRPTALIVTKDQTVPSDLRDAADESNTPLWSSPKRGHEILTFLQYHLARLLARRETLHGVFMEVYSIGVLITGESGSGKSELALELLTRGHRLVADDAPEFTQIAPDVIDGHCPELLQDLLEVRGLGVLNVREMFGHTAVKPSKYLRLVVHLRPLNPLDDVDGMKRLTGDVGYRDIIDTRIPQIAIPVAPGRNLAVLVEAAVRSHMLKSKGIDPAQTFIDRQAHQLQKQAPW</sequence>
<keyword evidence="10 14" id="KW-0067">ATP-binding</keyword>
<dbReference type="GO" id="GO:0000155">
    <property type="term" value="F:phosphorelay sensor kinase activity"/>
    <property type="evidence" value="ECO:0007669"/>
    <property type="project" value="InterPro"/>
</dbReference>
<dbReference type="GO" id="GO:0005524">
    <property type="term" value="F:ATP binding"/>
    <property type="evidence" value="ECO:0007669"/>
    <property type="project" value="UniProtKB-UniRule"/>
</dbReference>
<dbReference type="InterPro" id="IPR011126">
    <property type="entry name" value="Hpr_kin/Pase_Hpr_N"/>
</dbReference>
<comment type="domain">
    <text evidence="14">The Walker A ATP-binding motif also binds Pi and PPi.</text>
</comment>
<keyword evidence="8 14" id="KW-0547">Nucleotide-binding</keyword>
<keyword evidence="5 14" id="KW-0723">Serine/threonine-protein kinase</keyword>
<evidence type="ECO:0000313" key="17">
    <source>
        <dbReference type="EMBL" id="TDR45821.1"/>
    </source>
</evidence>
<feature type="region of interest" description="Important for the catalytic mechanism of dephosphorylation" evidence="14">
    <location>
        <begin position="280"/>
        <end position="285"/>
    </location>
</feature>
<keyword evidence="12 14" id="KW-0511">Multifunctional enzyme</keyword>
<feature type="binding site" evidence="14">
    <location>
        <begin position="166"/>
        <end position="173"/>
    </location>
    <ligand>
        <name>ATP</name>
        <dbReference type="ChEBI" id="CHEBI:30616"/>
    </ligand>
</feature>
<dbReference type="InterPro" id="IPR025662">
    <property type="entry name" value="Sigma_54_int_dom_ATP-bd_1"/>
</dbReference>
<feature type="active site" evidence="14">
    <location>
        <position position="259"/>
    </location>
</feature>
<feature type="active site" evidence="14">
    <location>
        <position position="172"/>
    </location>
</feature>
<evidence type="ECO:0000256" key="4">
    <source>
        <dbReference type="ARBA" id="ARBA00011643"/>
    </source>
</evidence>
<dbReference type="InterPro" id="IPR027417">
    <property type="entry name" value="P-loop_NTPase"/>
</dbReference>
<dbReference type="Gene3D" id="3.40.1390.20">
    <property type="entry name" value="HprK N-terminal domain-like"/>
    <property type="match status" value="1"/>
</dbReference>
<comment type="miscellaneous">
    <text evidence="14">Both phosphorylation and phosphorolysis are carried out by the same active site and suggest a common mechanism for both reactions.</text>
</comment>
<feature type="domain" description="HPr kinase/phosphorylase C-terminal" evidence="16">
    <location>
        <begin position="144"/>
        <end position="314"/>
    </location>
</feature>
<evidence type="ECO:0000256" key="7">
    <source>
        <dbReference type="ARBA" id="ARBA00022723"/>
    </source>
</evidence>
<feature type="binding site" evidence="14">
    <location>
        <position position="173"/>
    </location>
    <ligand>
        <name>Mg(2+)</name>
        <dbReference type="ChEBI" id="CHEBI:18420"/>
    </ligand>
</feature>
<keyword evidence="9 14" id="KW-0418">Kinase</keyword>
<comment type="cofactor">
    <cofactor evidence="2 14">
        <name>Mg(2+)</name>
        <dbReference type="ChEBI" id="CHEBI:18420"/>
    </cofactor>
</comment>
<feature type="active site" evidence="14">
    <location>
        <position position="151"/>
    </location>
</feature>
<dbReference type="PROSITE" id="PS00675">
    <property type="entry name" value="SIGMA54_INTERACT_1"/>
    <property type="match status" value="1"/>
</dbReference>
<evidence type="ECO:0000256" key="5">
    <source>
        <dbReference type="ARBA" id="ARBA00022527"/>
    </source>
</evidence>
<dbReference type="PANTHER" id="PTHR30305:SF1">
    <property type="entry name" value="HPR KINASE_PHOSPHORYLASE"/>
    <property type="match status" value="1"/>
</dbReference>
<organism evidence="17 18">
    <name type="scientific">Tahibacter aquaticus</name>
    <dbReference type="NCBI Taxonomy" id="520092"/>
    <lineage>
        <taxon>Bacteria</taxon>
        <taxon>Pseudomonadati</taxon>
        <taxon>Pseudomonadota</taxon>
        <taxon>Gammaproteobacteria</taxon>
        <taxon>Lysobacterales</taxon>
        <taxon>Rhodanobacteraceae</taxon>
        <taxon>Tahibacter</taxon>
    </lineage>
</organism>
<dbReference type="GO" id="GO:0006109">
    <property type="term" value="P:regulation of carbohydrate metabolic process"/>
    <property type="evidence" value="ECO:0007669"/>
    <property type="project" value="UniProtKB-UniRule"/>
</dbReference>
<comment type="subunit">
    <text evidence="4 14">Homohexamer.</text>
</comment>
<evidence type="ECO:0000256" key="13">
    <source>
        <dbReference type="ARBA" id="ARBA00047657"/>
    </source>
</evidence>
<dbReference type="InterPro" id="IPR028979">
    <property type="entry name" value="Ser_kin/Pase_Hpr-like_N_sf"/>
</dbReference>
<evidence type="ECO:0000256" key="10">
    <source>
        <dbReference type="ARBA" id="ARBA00022840"/>
    </source>
</evidence>
<dbReference type="GO" id="GO:0004712">
    <property type="term" value="F:protein serine/threonine/tyrosine kinase activity"/>
    <property type="evidence" value="ECO:0007669"/>
    <property type="project" value="UniProtKB-UniRule"/>
</dbReference>
<protein>
    <recommendedName>
        <fullName evidence="14">HPr kinase/phosphorylase</fullName>
        <shortName evidence="14">HPrK/P</shortName>
        <ecNumber evidence="14">2.7.11.-</ecNumber>
        <ecNumber evidence="14">2.7.4.-</ecNumber>
    </recommendedName>
    <alternativeName>
        <fullName evidence="14">HPr(Ser) kinase/phosphorylase</fullName>
    </alternativeName>
</protein>
<name>A0A4R6Z2K6_9GAMM</name>
<proteinExistence type="inferred from homology"/>
<evidence type="ECO:0000256" key="12">
    <source>
        <dbReference type="ARBA" id="ARBA00023268"/>
    </source>
</evidence>
<dbReference type="Gene3D" id="3.40.50.300">
    <property type="entry name" value="P-loop containing nucleotide triphosphate hydrolases"/>
    <property type="match status" value="1"/>
</dbReference>
<feature type="active site" description="Proton acceptor; for phosphorylation activity. Proton donor; for dephosphorylation activity" evidence="14">
    <location>
        <position position="190"/>
    </location>
</feature>
<dbReference type="CDD" id="cd01918">
    <property type="entry name" value="HprK_C"/>
    <property type="match status" value="1"/>
</dbReference>
<evidence type="ECO:0000256" key="1">
    <source>
        <dbReference type="ARBA" id="ARBA00001120"/>
    </source>
</evidence>
<evidence type="ECO:0000259" key="15">
    <source>
        <dbReference type="Pfam" id="PF02603"/>
    </source>
</evidence>
<evidence type="ECO:0000256" key="3">
    <source>
        <dbReference type="ARBA" id="ARBA00006883"/>
    </source>
</evidence>
<reference evidence="17 18" key="1">
    <citation type="submission" date="2019-03" db="EMBL/GenBank/DDBJ databases">
        <title>Genomic Encyclopedia of Type Strains, Phase IV (KMG-IV): sequencing the most valuable type-strain genomes for metagenomic binning, comparative biology and taxonomic classification.</title>
        <authorList>
            <person name="Goeker M."/>
        </authorList>
    </citation>
    <scope>NUCLEOTIDE SEQUENCE [LARGE SCALE GENOMIC DNA]</scope>
    <source>
        <strain evidence="17 18">DSM 21667</strain>
    </source>
</reference>
<dbReference type="InterPro" id="IPR011104">
    <property type="entry name" value="Hpr_kin/Pase_C"/>
</dbReference>
<dbReference type="SUPFAM" id="SSF75138">
    <property type="entry name" value="HprK N-terminal domain-like"/>
    <property type="match status" value="1"/>
</dbReference>
<dbReference type="EMBL" id="SNZH01000004">
    <property type="protein sequence ID" value="TDR45821.1"/>
    <property type="molecule type" value="Genomic_DNA"/>
</dbReference>
<dbReference type="NCBIfam" id="TIGR00679">
    <property type="entry name" value="hpr-ser"/>
    <property type="match status" value="1"/>
</dbReference>
<keyword evidence="6 14" id="KW-0808">Transferase</keyword>
<comment type="catalytic activity">
    <reaction evidence="13 14">
        <text>[HPr protein]-O-phospho-L-serine + phosphate + H(+) = [HPr protein]-L-serine + diphosphate</text>
        <dbReference type="Rhea" id="RHEA:46604"/>
        <dbReference type="Rhea" id="RHEA-COMP:11602"/>
        <dbReference type="Rhea" id="RHEA-COMP:11603"/>
        <dbReference type="ChEBI" id="CHEBI:15378"/>
        <dbReference type="ChEBI" id="CHEBI:29999"/>
        <dbReference type="ChEBI" id="CHEBI:33019"/>
        <dbReference type="ChEBI" id="CHEBI:43474"/>
        <dbReference type="ChEBI" id="CHEBI:83421"/>
    </reaction>
</comment>
<dbReference type="HAMAP" id="MF_01249">
    <property type="entry name" value="HPr_kinase"/>
    <property type="match status" value="1"/>
</dbReference>
<keyword evidence="18" id="KW-1185">Reference proteome</keyword>
<dbReference type="AlphaFoldDB" id="A0A4R6Z2K6"/>
<dbReference type="GO" id="GO:0000287">
    <property type="term" value="F:magnesium ion binding"/>
    <property type="evidence" value="ECO:0007669"/>
    <property type="project" value="UniProtKB-UniRule"/>
</dbReference>
<gene>
    <name evidence="14" type="primary">hprK</name>
    <name evidence="17" type="ORF">DFR29_104251</name>
</gene>
<evidence type="ECO:0000256" key="11">
    <source>
        <dbReference type="ARBA" id="ARBA00022842"/>
    </source>
</evidence>
<dbReference type="EC" id="2.7.11.-" evidence="14"/>
<dbReference type="Proteomes" id="UP000295293">
    <property type="component" value="Unassembled WGS sequence"/>
</dbReference>
<dbReference type="SUPFAM" id="SSF53795">
    <property type="entry name" value="PEP carboxykinase-like"/>
    <property type="match status" value="1"/>
</dbReference>
<dbReference type="Pfam" id="PF07475">
    <property type="entry name" value="Hpr_kinase_C"/>
    <property type="match status" value="1"/>
</dbReference>
<dbReference type="Pfam" id="PF02603">
    <property type="entry name" value="Hpr_kinase_N"/>
    <property type="match status" value="1"/>
</dbReference>
<feature type="domain" description="HPr(Ser) kinase/phosphorylase N-terminal" evidence="15">
    <location>
        <begin position="14"/>
        <end position="140"/>
    </location>
</feature>
<dbReference type="FunFam" id="3.40.50.300:FF:000174">
    <property type="entry name" value="HPr kinase/phosphorylase"/>
    <property type="match status" value="1"/>
</dbReference>
<dbReference type="GO" id="GO:0004674">
    <property type="term" value="F:protein serine/threonine kinase activity"/>
    <property type="evidence" value="ECO:0007669"/>
    <property type="project" value="UniProtKB-KW"/>
</dbReference>
<evidence type="ECO:0000313" key="18">
    <source>
        <dbReference type="Proteomes" id="UP000295293"/>
    </source>
</evidence>
<dbReference type="EC" id="2.7.4.-" evidence="14"/>
<comment type="catalytic activity">
    <reaction evidence="1 14">
        <text>[HPr protein]-L-serine + ATP = [HPr protein]-O-phospho-L-serine + ADP + H(+)</text>
        <dbReference type="Rhea" id="RHEA:46600"/>
        <dbReference type="Rhea" id="RHEA-COMP:11602"/>
        <dbReference type="Rhea" id="RHEA-COMP:11603"/>
        <dbReference type="ChEBI" id="CHEBI:15378"/>
        <dbReference type="ChEBI" id="CHEBI:29999"/>
        <dbReference type="ChEBI" id="CHEBI:30616"/>
        <dbReference type="ChEBI" id="CHEBI:83421"/>
        <dbReference type="ChEBI" id="CHEBI:456216"/>
    </reaction>
</comment>
<evidence type="ECO:0000256" key="6">
    <source>
        <dbReference type="ARBA" id="ARBA00022679"/>
    </source>
</evidence>
<dbReference type="PANTHER" id="PTHR30305">
    <property type="entry name" value="PROTEIN YJDM-RELATED"/>
    <property type="match status" value="1"/>
</dbReference>
<feature type="region of interest" description="Important for the catalytic mechanism of both phosphorylation and dephosphorylation" evidence="14">
    <location>
        <begin position="214"/>
        <end position="223"/>
    </location>
</feature>
<keyword evidence="7 14" id="KW-0479">Metal-binding</keyword>
<comment type="caution">
    <text evidence="17">The sequence shown here is derived from an EMBL/GenBank/DDBJ whole genome shotgun (WGS) entry which is preliminary data.</text>
</comment>
<evidence type="ECO:0000256" key="9">
    <source>
        <dbReference type="ARBA" id="ARBA00022777"/>
    </source>
</evidence>
<evidence type="ECO:0000259" key="16">
    <source>
        <dbReference type="Pfam" id="PF07475"/>
    </source>
</evidence>
<comment type="similarity">
    <text evidence="3 14">Belongs to the HPrK/P family.</text>
</comment>
<comment type="function">
    <text evidence="14">Catalyzes the ATP- as well as the pyrophosphate-dependent phosphorylation of a specific serine residue in HPr, a phosphocarrier protein of the phosphoenolpyruvate-dependent sugar phosphotransferase system (PTS). HprK/P also catalyzes the pyrophosphate-producing, inorganic phosphate-dependent dephosphorylation (phosphorolysis) of seryl-phosphorylated HPr (P-Ser-HPr).</text>
</comment>
<evidence type="ECO:0000256" key="14">
    <source>
        <dbReference type="HAMAP-Rule" id="MF_01249"/>
    </source>
</evidence>
<dbReference type="InterPro" id="IPR003755">
    <property type="entry name" value="HPr(Ser)_kin/Pase"/>
</dbReference>